<evidence type="ECO:0000256" key="1">
    <source>
        <dbReference type="ARBA" id="ARBA00022553"/>
    </source>
</evidence>
<dbReference type="InterPro" id="IPR039360">
    <property type="entry name" value="Ras_GTPase"/>
</dbReference>
<dbReference type="CDD" id="cd00170">
    <property type="entry name" value="SEC14"/>
    <property type="match status" value="1"/>
</dbReference>
<dbReference type="PANTHER" id="PTHR10194:SF142">
    <property type="entry name" value="NEUROFIBROMIN"/>
    <property type="match status" value="1"/>
</dbReference>
<dbReference type="FunFam" id="2.30.29.30:FF:000070">
    <property type="entry name" value="Neurofibromin 1"/>
    <property type="match status" value="1"/>
</dbReference>
<proteinExistence type="predicted"/>
<evidence type="ECO:0000259" key="3">
    <source>
        <dbReference type="PROSITE" id="PS50191"/>
    </source>
</evidence>
<dbReference type="Proteomes" id="UP001205998">
    <property type="component" value="Unassembled WGS sequence"/>
</dbReference>
<keyword evidence="5" id="KW-1185">Reference proteome</keyword>
<name>A0AAD5FQV1_SILAS</name>
<dbReference type="InterPro" id="IPR036865">
    <property type="entry name" value="CRAL-TRIO_dom_sf"/>
</dbReference>
<evidence type="ECO:0000313" key="4">
    <source>
        <dbReference type="EMBL" id="KAI5624492.1"/>
    </source>
</evidence>
<dbReference type="PROSITE" id="PS50191">
    <property type="entry name" value="CRAL_TRIO"/>
    <property type="match status" value="1"/>
</dbReference>
<reference evidence="4" key="1">
    <citation type="submission" date="2018-07" db="EMBL/GenBank/DDBJ databases">
        <title>Comparative genomics of catfishes provides insights into carnivory and benthic adaptation.</title>
        <authorList>
            <person name="Zhang Y."/>
            <person name="Wang D."/>
            <person name="Peng Z."/>
            <person name="Zheng S."/>
            <person name="Shao F."/>
            <person name="Tao W."/>
        </authorList>
    </citation>
    <scope>NUCLEOTIDE SEQUENCE</scope>
    <source>
        <strain evidence="4">Chongqing</strain>
    </source>
</reference>
<accession>A0AAD5FQV1</accession>
<dbReference type="Pfam" id="PF13716">
    <property type="entry name" value="CRAL_TRIO_2"/>
    <property type="match status" value="1"/>
</dbReference>
<dbReference type="InterPro" id="IPR001251">
    <property type="entry name" value="CRAL-TRIO_dom"/>
</dbReference>
<dbReference type="Pfam" id="PF21877">
    <property type="entry name" value="PH_NF1"/>
    <property type="match status" value="1"/>
</dbReference>
<dbReference type="InterPro" id="IPR054071">
    <property type="entry name" value="PH_NF1"/>
</dbReference>
<dbReference type="AlphaFoldDB" id="A0AAD5FQV1"/>
<feature type="region of interest" description="Disordered" evidence="2">
    <location>
        <begin position="1060"/>
        <end position="1091"/>
    </location>
</feature>
<dbReference type="InterPro" id="IPR011993">
    <property type="entry name" value="PH-like_dom_sf"/>
</dbReference>
<organism evidence="4 5">
    <name type="scientific">Silurus asotus</name>
    <name type="common">Amur catfish</name>
    <name type="synonym">Parasilurus asotus</name>
    <dbReference type="NCBI Taxonomy" id="30991"/>
    <lineage>
        <taxon>Eukaryota</taxon>
        <taxon>Metazoa</taxon>
        <taxon>Chordata</taxon>
        <taxon>Craniata</taxon>
        <taxon>Vertebrata</taxon>
        <taxon>Euteleostomi</taxon>
        <taxon>Actinopterygii</taxon>
        <taxon>Neopterygii</taxon>
        <taxon>Teleostei</taxon>
        <taxon>Ostariophysi</taxon>
        <taxon>Siluriformes</taxon>
        <taxon>Siluridae</taxon>
        <taxon>Silurus</taxon>
    </lineage>
</organism>
<evidence type="ECO:0000256" key="2">
    <source>
        <dbReference type="SAM" id="MobiDB-lite"/>
    </source>
</evidence>
<keyword evidence="1" id="KW-0597">Phosphoprotein</keyword>
<feature type="domain" description="CRAL-TRIO" evidence="3">
    <location>
        <begin position="1"/>
        <end position="136"/>
    </location>
</feature>
<dbReference type="EMBL" id="MU551584">
    <property type="protein sequence ID" value="KAI5624492.1"/>
    <property type="molecule type" value="Genomic_DNA"/>
</dbReference>
<protein>
    <submittedName>
        <fullName evidence="4">Neurofibromin isoform X1</fullName>
    </submittedName>
</protein>
<dbReference type="Gene3D" id="3.40.525.10">
    <property type="entry name" value="CRAL-TRIO lipid binding domain"/>
    <property type="match status" value="1"/>
</dbReference>
<dbReference type="PANTHER" id="PTHR10194">
    <property type="entry name" value="RAS GTPASE-ACTIVATING PROTEINS"/>
    <property type="match status" value="1"/>
</dbReference>
<comment type="caution">
    <text evidence="4">The sequence shown here is derived from an EMBL/GenBank/DDBJ whole genome shotgun (WGS) entry which is preliminary data.</text>
</comment>
<gene>
    <name evidence="4" type="ORF">C0J50_16014</name>
</gene>
<dbReference type="CDD" id="cd13313">
    <property type="entry name" value="PH_NF1"/>
    <property type="match status" value="1"/>
</dbReference>
<sequence>MHYRGALFNRFKTGQINGDLLIYHVLLTLKPYYAKPYEIVVDLTHAGPSNRFKTDFLSKWFVVFPGFAYENVAAIYIYNCNTWVREYTKYHERLLTGLKGSKKLLFIESPARLAEHIELEQQKLPAATLTLEEDLKVFHNALKLAHKDTKVSIKVGSSAVQVTSADRTRVLGQSVFLNDIYYASEIEEICLVDENQFTLTIANQGTPLTFMHQECEAIVHSIIHIRTRWELSQPDSIPQHTKIRPKDRLQITDLLDVVLDSFIKTSATGGLGSIKAEVMADTAVALASGNVKLVSSKVIIRMCKIIDKTCLSPTPTLEQHLMWDDIAILARYMLMLSFNNLLDVAAHLPYLFHVVTLLVATGPLSLRASTHGLVINIIHSLCTCSQLNFSEETKQVLRLSLTEFSLPKFYLLFGISKVKSAAVIAFRSSYRDRSFSPGSYERETFALSSLETVTEALLEIMEACMRDIPGCKWLDQWTELAQKFAYQYNPSLQPRALVVFGCISKRITHGQIKQIIRILSKASHMLIRLFACLKGPDSYNSQVLIEATVIALTKLQPLLTKDSHMHKALFWVAVAVLQLDEVNLYSAGTALLEQNLHKLDSMHVFNDKSPEEVFMEIRNPLEWHCKQMDHFVGLNFKSNFNFALVGHLLKGYRHPSPTTVARTVRILHMLLSLVGKHRNCDKFEVNTQSVAYLAALLTVSEEVRSRCSLKHRKSLLLSDVAMENVPMETYSLHNSEPGCRTLRESHPWASPKVSERYLVANYPIVGQISPRTRKSMSLDLGQPSQANTKKLLGTRKSFDHLISDSKAPKRPEVEFGITTPPKMRRVAENDYDIETQRISQHHHHLRKVSVSESNILLDEEVLTDTKIQALLLTVLATQVKNTTDEFAQRILYEFLAEASVVFPKVFPVVHNLLDSKISTLLSMCQDPNLLNPVHGIVQSVVYHEESPPQYQPSYLQSFGFNGLWRFAGPFSKQNQIPDYAELIVKFLDALIDTYLPGIDEESSEEALRTPTSPYPPMAHSQLSITANLNLSNSMTSLATSQHSAGVDKENVELSPSAVVPTSGRVRHGSASHVQKQRSAGSFKRPSIKKIV</sequence>
<evidence type="ECO:0000313" key="5">
    <source>
        <dbReference type="Proteomes" id="UP001205998"/>
    </source>
</evidence>
<dbReference type="Gene3D" id="2.30.29.30">
    <property type="entry name" value="Pleckstrin-homology domain (PH domain)/Phosphotyrosine-binding domain (PTB)"/>
    <property type="match status" value="1"/>
</dbReference>